<evidence type="ECO:0000313" key="1">
    <source>
        <dbReference type="EMBL" id="PPQ79023.1"/>
    </source>
</evidence>
<dbReference type="InParanoid" id="A0A409WKF2"/>
<proteinExistence type="predicted"/>
<sequence>MFQRNKKSRQDSRLATLIITLPVCYPGGPVVATDHEGKKENFLGNGRKPTKIKWMAFRFEGGYAVEPVQSGCMITISYGVYIASHGHTNPDLTVDTLMTPSDRFFDLLSPINSRGQSIASLLNHDYNIDPAEALKGGDALLYDAFKLHKFAPQLHWTAGGFMWTLDYTLESFGDDINTNTNPNKSLLASPGRTVPPVAGANTDGLRIKVQKSGGVTLAEANITLLTNARNPAPGASCEHFYFISNSELEKLIVNALLVIYIP</sequence>
<accession>A0A409WKF2</accession>
<gene>
    <name evidence="1" type="ORF">CVT25_002332</name>
</gene>
<dbReference type="AlphaFoldDB" id="A0A409WKF2"/>
<name>A0A409WKF2_PSICY</name>
<dbReference type="OrthoDB" id="3166447at2759"/>
<organism evidence="1 2">
    <name type="scientific">Psilocybe cyanescens</name>
    <dbReference type="NCBI Taxonomy" id="93625"/>
    <lineage>
        <taxon>Eukaryota</taxon>
        <taxon>Fungi</taxon>
        <taxon>Dikarya</taxon>
        <taxon>Basidiomycota</taxon>
        <taxon>Agaricomycotina</taxon>
        <taxon>Agaricomycetes</taxon>
        <taxon>Agaricomycetidae</taxon>
        <taxon>Agaricales</taxon>
        <taxon>Agaricineae</taxon>
        <taxon>Strophariaceae</taxon>
        <taxon>Psilocybe</taxon>
    </lineage>
</organism>
<protein>
    <submittedName>
        <fullName evidence="1">Uncharacterized protein</fullName>
    </submittedName>
</protein>
<reference evidence="1 2" key="1">
    <citation type="journal article" date="2018" name="Evol. Lett.">
        <title>Horizontal gene cluster transfer increased hallucinogenic mushroom diversity.</title>
        <authorList>
            <person name="Reynolds H.T."/>
            <person name="Vijayakumar V."/>
            <person name="Gluck-Thaler E."/>
            <person name="Korotkin H.B."/>
            <person name="Matheny P.B."/>
            <person name="Slot J.C."/>
        </authorList>
    </citation>
    <scope>NUCLEOTIDE SEQUENCE [LARGE SCALE GENOMIC DNA]</scope>
    <source>
        <strain evidence="1 2">2631</strain>
    </source>
</reference>
<evidence type="ECO:0000313" key="2">
    <source>
        <dbReference type="Proteomes" id="UP000283269"/>
    </source>
</evidence>
<keyword evidence="2" id="KW-1185">Reference proteome</keyword>
<comment type="caution">
    <text evidence="1">The sequence shown here is derived from an EMBL/GenBank/DDBJ whole genome shotgun (WGS) entry which is preliminary data.</text>
</comment>
<dbReference type="Proteomes" id="UP000283269">
    <property type="component" value="Unassembled WGS sequence"/>
</dbReference>
<dbReference type="EMBL" id="NHYD01003395">
    <property type="protein sequence ID" value="PPQ79023.1"/>
    <property type="molecule type" value="Genomic_DNA"/>
</dbReference>